<dbReference type="CDD" id="cd00200">
    <property type="entry name" value="WD40"/>
    <property type="match status" value="1"/>
</dbReference>
<dbReference type="PANTHER" id="PTHR19848">
    <property type="entry name" value="WD40 REPEAT PROTEIN"/>
    <property type="match status" value="1"/>
</dbReference>
<feature type="repeat" description="WD" evidence="3">
    <location>
        <begin position="674"/>
        <end position="696"/>
    </location>
</feature>
<dbReference type="PROSITE" id="PS50082">
    <property type="entry name" value="WD_REPEATS_2"/>
    <property type="match status" value="5"/>
</dbReference>
<dbReference type="InterPro" id="IPR020472">
    <property type="entry name" value="WD40_PAC1"/>
</dbReference>
<dbReference type="AlphaFoldDB" id="V2WWM2"/>
<gene>
    <name evidence="6" type="ORF">Moror_2867</name>
</gene>
<dbReference type="OrthoDB" id="538223at2759"/>
<organism evidence="6 7">
    <name type="scientific">Moniliophthora roreri (strain MCA 2997)</name>
    <name type="common">Cocoa frosty pod rot fungus</name>
    <name type="synonym">Crinipellis roreri</name>
    <dbReference type="NCBI Taxonomy" id="1381753"/>
    <lineage>
        <taxon>Eukaryota</taxon>
        <taxon>Fungi</taxon>
        <taxon>Dikarya</taxon>
        <taxon>Basidiomycota</taxon>
        <taxon>Agaricomycotina</taxon>
        <taxon>Agaricomycetes</taxon>
        <taxon>Agaricomycetidae</taxon>
        <taxon>Agaricales</taxon>
        <taxon>Marasmiineae</taxon>
        <taxon>Marasmiaceae</taxon>
        <taxon>Moniliophthora</taxon>
    </lineage>
</organism>
<feature type="compositionally biased region" description="Polar residues" evidence="4">
    <location>
        <begin position="1"/>
        <end position="39"/>
    </location>
</feature>
<dbReference type="PRINTS" id="PR00320">
    <property type="entry name" value="GPROTEINBRPT"/>
</dbReference>
<dbReference type="PROSITE" id="PS50294">
    <property type="entry name" value="WD_REPEATS_REGION"/>
    <property type="match status" value="3"/>
</dbReference>
<dbReference type="PROSITE" id="PS00678">
    <property type="entry name" value="WD_REPEATS_1"/>
    <property type="match status" value="4"/>
</dbReference>
<accession>V2WWM2</accession>
<feature type="repeat" description="WD" evidence="3">
    <location>
        <begin position="763"/>
        <end position="804"/>
    </location>
</feature>
<protein>
    <submittedName>
        <fullName evidence="6">WD40 repeat-like protein</fullName>
    </submittedName>
</protein>
<dbReference type="InterPro" id="IPR036322">
    <property type="entry name" value="WD40_repeat_dom_sf"/>
</dbReference>
<evidence type="ECO:0000256" key="1">
    <source>
        <dbReference type="ARBA" id="ARBA00022574"/>
    </source>
</evidence>
<dbReference type="InterPro" id="IPR018712">
    <property type="entry name" value="Tle1-like_cat"/>
</dbReference>
<evidence type="ECO:0000259" key="5">
    <source>
        <dbReference type="Pfam" id="PF09994"/>
    </source>
</evidence>
<name>V2WWM2_MONRO</name>
<dbReference type="InterPro" id="IPR001680">
    <property type="entry name" value="WD40_rpt"/>
</dbReference>
<dbReference type="STRING" id="1381753.V2WWM2"/>
<keyword evidence="7" id="KW-1185">Reference proteome</keyword>
<feature type="repeat" description="WD" evidence="3">
    <location>
        <begin position="482"/>
        <end position="523"/>
    </location>
</feature>
<dbReference type="HOGENOM" id="CLU_005049_4_2_1"/>
<dbReference type="InterPro" id="IPR015943">
    <property type="entry name" value="WD40/YVTN_repeat-like_dom_sf"/>
</dbReference>
<dbReference type="KEGG" id="mrr:Moror_2867"/>
<dbReference type="EMBL" id="AWSO01000361">
    <property type="protein sequence ID" value="ESK91238.1"/>
    <property type="molecule type" value="Genomic_DNA"/>
</dbReference>
<proteinExistence type="predicted"/>
<feature type="compositionally biased region" description="Low complexity" evidence="4">
    <location>
        <begin position="40"/>
        <end position="78"/>
    </location>
</feature>
<keyword evidence="1 3" id="KW-0853">WD repeat</keyword>
<dbReference type="InterPro" id="IPR019775">
    <property type="entry name" value="WD40_repeat_CS"/>
</dbReference>
<keyword evidence="2" id="KW-0677">Repeat</keyword>
<dbReference type="Pfam" id="PF00400">
    <property type="entry name" value="WD40"/>
    <property type="match status" value="4"/>
</dbReference>
<dbReference type="SUPFAM" id="SSF50978">
    <property type="entry name" value="WD40 repeat-like"/>
    <property type="match status" value="1"/>
</dbReference>
<dbReference type="Gene3D" id="2.130.10.10">
    <property type="entry name" value="YVTN repeat-like/Quinoprotein amine dehydrogenase"/>
    <property type="match status" value="2"/>
</dbReference>
<evidence type="ECO:0000313" key="6">
    <source>
        <dbReference type="EMBL" id="ESK91238.1"/>
    </source>
</evidence>
<evidence type="ECO:0000256" key="3">
    <source>
        <dbReference type="PROSITE-ProRule" id="PRU00221"/>
    </source>
</evidence>
<dbReference type="Proteomes" id="UP000017559">
    <property type="component" value="Unassembled WGS sequence"/>
</dbReference>
<dbReference type="Pfam" id="PF09994">
    <property type="entry name" value="T6SS_Tle1-like_cat"/>
    <property type="match status" value="1"/>
</dbReference>
<dbReference type="SMART" id="SM00320">
    <property type="entry name" value="WD40"/>
    <property type="match status" value="6"/>
</dbReference>
<feature type="repeat" description="WD" evidence="3">
    <location>
        <begin position="809"/>
        <end position="842"/>
    </location>
</feature>
<feature type="domain" description="T6SS Phospholipase effector Tle1-like catalytic" evidence="5">
    <location>
        <begin position="66"/>
        <end position="205"/>
    </location>
</feature>
<dbReference type="PANTHER" id="PTHR19848:SF8">
    <property type="entry name" value="F-BOX AND WD REPEAT DOMAIN CONTAINING 7"/>
    <property type="match status" value="1"/>
</dbReference>
<sequence>MPSTNADAAPNQLPSSPQSLDTNQPTASPQRPESSNAAVQQQSPIEQQSSTPSQQQPLPSADNPATSRPASDASAPAHSPDDDAALFKRTFCRADVKVHFVGAWDTVSSVGIVRRKELPLTTHGMKHVCFFRHALALDERRVKFLPEFAYGGVGPTPEDTESTRSEMPHTKEVWFVGTHSDIGGGNIENKNLNNNGPALRWMTREAALLGLLLTPSSTRWSQSTKNVNESLTRLWWFLEVLPIKRLTYKDTGGRQTARWPHLGKRRNVTQGQLVHGSVIWEAESQPADRQEIFKPWLGPSNHHMIEPDNFDQVTAQILSSITLLGYIDNTEEREKHLFSLRKLFGTFEAQQALVNLSQDLCEIEERDATEEDTLATMDVLIHTAAGLFERQHFSRMPIVVRKLLCAEGPRKDRYIRCATEFLKHFGTSEIFSIRRKGPITAFAFCSNSERIACGTVSGHVFVREVTTGAEVKMKADDHCRTRTEHSDRVTCITFTPDNKKIVSGSSDQTIRIWDATTGEHIWVYDVKGHPLSFAFSEDGTNLFSVSTVSIGGPKIQLHPLVEAGGEPPNKTPKAITIPDSNASSVAFSRIVTPKVTPTVLSALASTVASTITSTITSAVATEVAQLARKYCQDLPWGSPVQNHHFSTSVDEQEPLPTDQDTSFTSKIEYLTHRIVSGSSDKIIRIWNPSSAKLEAVYQRTKGTTPRHRDEIRSVVFSNDGSMIFAGSLDGAISVWDATSGNVRAMWAATTGDDVKEFAGWLGAQRRRVSVNALAVAPSGTRIVAGLQDGKVYVWELENDKPRSVIEQPFCYSNSAIVSVAYSPDGKRIAACNEDGLVIVWDVGGPAGECILEQLKKNDRWFP</sequence>
<feature type="repeat" description="WD" evidence="3">
    <location>
        <begin position="704"/>
        <end position="745"/>
    </location>
</feature>
<evidence type="ECO:0000313" key="7">
    <source>
        <dbReference type="Proteomes" id="UP000017559"/>
    </source>
</evidence>
<feature type="region of interest" description="Disordered" evidence="4">
    <location>
        <begin position="1"/>
        <end position="81"/>
    </location>
</feature>
<reference evidence="6 7" key="1">
    <citation type="journal article" date="2014" name="BMC Genomics">
        <title>Genome and secretome analysis of the hemibiotrophic fungal pathogen, Moniliophthora roreri, which causes frosty pod rot disease of cacao: mechanisms of the biotrophic and necrotrophic phases.</title>
        <authorList>
            <person name="Meinhardt L.W."/>
            <person name="Costa G.G.L."/>
            <person name="Thomazella D.P.T."/>
            <person name="Teixeira P.J.P.L."/>
            <person name="Carazzolle M.F."/>
            <person name="Schuster S.C."/>
            <person name="Carlson J.E."/>
            <person name="Guiltinan M.J."/>
            <person name="Mieczkowski P."/>
            <person name="Farmer A."/>
            <person name="Ramaraj T."/>
            <person name="Crozier J."/>
            <person name="Davis R.E."/>
            <person name="Shao J."/>
            <person name="Melnick R.L."/>
            <person name="Pereira G.A.G."/>
            <person name="Bailey B.A."/>
        </authorList>
    </citation>
    <scope>NUCLEOTIDE SEQUENCE [LARGE SCALE GENOMIC DNA]</scope>
    <source>
        <strain evidence="6 7">MCA 2997</strain>
    </source>
</reference>
<evidence type="ECO:0000256" key="2">
    <source>
        <dbReference type="ARBA" id="ARBA00022737"/>
    </source>
</evidence>
<evidence type="ECO:0000256" key="4">
    <source>
        <dbReference type="SAM" id="MobiDB-lite"/>
    </source>
</evidence>
<comment type="caution">
    <text evidence="6">The sequence shown here is derived from an EMBL/GenBank/DDBJ whole genome shotgun (WGS) entry which is preliminary data.</text>
</comment>